<evidence type="ECO:0000259" key="2">
    <source>
        <dbReference type="Pfam" id="PF07589"/>
    </source>
</evidence>
<dbReference type="Proteomes" id="UP000501812">
    <property type="component" value="Chromosome"/>
</dbReference>
<reference evidence="3 4" key="1">
    <citation type="submission" date="2020-04" db="EMBL/GenBank/DDBJ databases">
        <title>Luteolibacter sp. G-1-1-1 isolated from soil.</title>
        <authorList>
            <person name="Dahal R.H."/>
        </authorList>
    </citation>
    <scope>NUCLEOTIDE SEQUENCE [LARGE SCALE GENOMIC DNA]</scope>
    <source>
        <strain evidence="3 4">G-1-1-1</strain>
    </source>
</reference>
<dbReference type="InterPro" id="IPR013424">
    <property type="entry name" value="Ice-binding_C"/>
</dbReference>
<dbReference type="Pfam" id="PF07589">
    <property type="entry name" value="PEP-CTERM"/>
    <property type="match status" value="1"/>
</dbReference>
<evidence type="ECO:0000256" key="1">
    <source>
        <dbReference type="SAM" id="SignalP"/>
    </source>
</evidence>
<dbReference type="NCBIfam" id="TIGR02595">
    <property type="entry name" value="PEP_CTERM"/>
    <property type="match status" value="1"/>
</dbReference>
<proteinExistence type="predicted"/>
<feature type="chain" id="PRO_5032868569" evidence="1">
    <location>
        <begin position="21"/>
        <end position="192"/>
    </location>
</feature>
<dbReference type="RefSeq" id="WP_169454901.1">
    <property type="nucleotide sequence ID" value="NZ_CP051774.1"/>
</dbReference>
<feature type="signal peptide" evidence="1">
    <location>
        <begin position="1"/>
        <end position="20"/>
    </location>
</feature>
<keyword evidence="1" id="KW-0732">Signal</keyword>
<keyword evidence="4" id="KW-1185">Reference proteome</keyword>
<evidence type="ECO:0000313" key="3">
    <source>
        <dbReference type="EMBL" id="QJE96500.1"/>
    </source>
</evidence>
<accession>A0A858RJW6</accession>
<dbReference type="AlphaFoldDB" id="A0A858RJW6"/>
<gene>
    <name evidence="3" type="ORF">HHL09_12145</name>
</gene>
<protein>
    <submittedName>
        <fullName evidence="3">PEP-CTERM sorting domain-containing protein</fullName>
    </submittedName>
</protein>
<organism evidence="3 4">
    <name type="scientific">Luteolibacter luteus</name>
    <dbReference type="NCBI Taxonomy" id="2728835"/>
    <lineage>
        <taxon>Bacteria</taxon>
        <taxon>Pseudomonadati</taxon>
        <taxon>Verrucomicrobiota</taxon>
        <taxon>Verrucomicrobiia</taxon>
        <taxon>Verrucomicrobiales</taxon>
        <taxon>Verrucomicrobiaceae</taxon>
        <taxon>Luteolibacter</taxon>
    </lineage>
</organism>
<dbReference type="KEGG" id="luo:HHL09_12145"/>
<evidence type="ECO:0000313" key="4">
    <source>
        <dbReference type="Proteomes" id="UP000501812"/>
    </source>
</evidence>
<feature type="domain" description="Ice-binding protein C-terminal" evidence="2">
    <location>
        <begin position="170"/>
        <end position="191"/>
    </location>
</feature>
<sequence>MKLLNLFAALGLLCTGASQAATIDVGAGLPATQGFTPTTIVGGVAQPLASFSWAVGTWDAATQVFSTFGSSVLDTGEVNGSVTATGPATFNGQVIALFIGTGSSIAESGQNWVVLASTNASTLFPADVSQATAVGFNATTPGSVTFLAKGNEAHNFGPLVQGQGYNLNFVPEPSTALLGALGMVGFLRRRRR</sequence>
<dbReference type="EMBL" id="CP051774">
    <property type="protein sequence ID" value="QJE96500.1"/>
    <property type="molecule type" value="Genomic_DNA"/>
</dbReference>
<name>A0A858RJW6_9BACT</name>